<reference evidence="1" key="1">
    <citation type="submission" date="2022-07" db="EMBL/GenBank/DDBJ databases">
        <title>Phylogenomic reconstructions and comparative analyses of Kickxellomycotina fungi.</title>
        <authorList>
            <person name="Reynolds N.K."/>
            <person name="Stajich J.E."/>
            <person name="Barry K."/>
            <person name="Grigoriev I.V."/>
            <person name="Crous P."/>
            <person name="Smith M.E."/>
        </authorList>
    </citation>
    <scope>NUCLEOTIDE SEQUENCE</scope>
    <source>
        <strain evidence="1">BCRC 34780</strain>
    </source>
</reference>
<evidence type="ECO:0000313" key="1">
    <source>
        <dbReference type="EMBL" id="KAJ2801787.1"/>
    </source>
</evidence>
<gene>
    <name evidence="1" type="ORF">H4R21_002666</name>
</gene>
<name>A0ACC1L5H0_9FUNG</name>
<sequence>ISALTPLLNRLGLSTTVNGVKQLVDKVLNSVGGLLESPGINGGGGLIDVVSNLVNGLLGSPLDLHNTVDALTQILEKQVPCLLDTVLPKP</sequence>
<protein>
    <submittedName>
        <fullName evidence="1">Uncharacterized protein</fullName>
    </submittedName>
</protein>
<dbReference type="Proteomes" id="UP001140087">
    <property type="component" value="Unassembled WGS sequence"/>
</dbReference>
<comment type="caution">
    <text evidence="1">The sequence shown here is derived from an EMBL/GenBank/DDBJ whole genome shotgun (WGS) entry which is preliminary data.</text>
</comment>
<dbReference type="EMBL" id="JANBUN010000716">
    <property type="protein sequence ID" value="KAJ2801787.1"/>
    <property type="molecule type" value="Genomic_DNA"/>
</dbReference>
<feature type="non-terminal residue" evidence="1">
    <location>
        <position position="1"/>
    </location>
</feature>
<keyword evidence="2" id="KW-1185">Reference proteome</keyword>
<organism evidence="1 2">
    <name type="scientific">Coemansia helicoidea</name>
    <dbReference type="NCBI Taxonomy" id="1286919"/>
    <lineage>
        <taxon>Eukaryota</taxon>
        <taxon>Fungi</taxon>
        <taxon>Fungi incertae sedis</taxon>
        <taxon>Zoopagomycota</taxon>
        <taxon>Kickxellomycotina</taxon>
        <taxon>Kickxellomycetes</taxon>
        <taxon>Kickxellales</taxon>
        <taxon>Kickxellaceae</taxon>
        <taxon>Coemansia</taxon>
    </lineage>
</organism>
<evidence type="ECO:0000313" key="2">
    <source>
        <dbReference type="Proteomes" id="UP001140087"/>
    </source>
</evidence>
<accession>A0ACC1L5H0</accession>
<proteinExistence type="predicted"/>